<reference evidence="2" key="1">
    <citation type="journal article" date="2019" name="Int. J. Syst. Evol. Microbiol.">
        <title>The Global Catalogue of Microorganisms (GCM) 10K type strain sequencing project: providing services to taxonomists for standard genome sequencing and annotation.</title>
        <authorList>
            <consortium name="The Broad Institute Genomics Platform"/>
            <consortium name="The Broad Institute Genome Sequencing Center for Infectious Disease"/>
            <person name="Wu L."/>
            <person name="Ma J."/>
        </authorList>
    </citation>
    <scope>NUCLEOTIDE SEQUENCE [LARGE SCALE GENOMIC DNA]</scope>
    <source>
        <strain evidence="2">JCM 16904</strain>
    </source>
</reference>
<evidence type="ECO:0000313" key="2">
    <source>
        <dbReference type="Proteomes" id="UP001500902"/>
    </source>
</evidence>
<organism evidence="1 2">
    <name type="scientific">Nonomuraea antimicrobica</name>
    <dbReference type="NCBI Taxonomy" id="561173"/>
    <lineage>
        <taxon>Bacteria</taxon>
        <taxon>Bacillati</taxon>
        <taxon>Actinomycetota</taxon>
        <taxon>Actinomycetes</taxon>
        <taxon>Streptosporangiales</taxon>
        <taxon>Streptosporangiaceae</taxon>
        <taxon>Nonomuraea</taxon>
    </lineage>
</organism>
<sequence length="96" mass="10671">MLSATGRRPDSTWETVVTETPALAATSVIPTRAKSTSEYKTFGVMWATPSLSVSALSIGMSSDFRIMARFPRAVLTAFEGIRFSKDAKRLARRWRQ</sequence>
<comment type="caution">
    <text evidence="1">The sequence shown here is derived from an EMBL/GenBank/DDBJ whole genome shotgun (WGS) entry which is preliminary data.</text>
</comment>
<gene>
    <name evidence="1" type="ORF">GCM10022224_087860</name>
</gene>
<name>A0ABP7DTB2_9ACTN</name>
<dbReference type="EMBL" id="BAAAZP010000201">
    <property type="protein sequence ID" value="GAA3708810.1"/>
    <property type="molecule type" value="Genomic_DNA"/>
</dbReference>
<keyword evidence="2" id="KW-1185">Reference proteome</keyword>
<proteinExistence type="predicted"/>
<accession>A0ABP7DTB2</accession>
<evidence type="ECO:0000313" key="1">
    <source>
        <dbReference type="EMBL" id="GAA3708810.1"/>
    </source>
</evidence>
<protein>
    <submittedName>
        <fullName evidence="1">Uncharacterized protein</fullName>
    </submittedName>
</protein>
<dbReference type="Proteomes" id="UP001500902">
    <property type="component" value="Unassembled WGS sequence"/>
</dbReference>